<gene>
    <name evidence="9" type="primary">RPAP1</name>
    <name evidence="9" type="ORF">BLAG_LOCUS18264</name>
</gene>
<dbReference type="PANTHER" id="PTHR21483:SF18">
    <property type="entry name" value="RNA POLYMERASE II-ASSOCIATED PROTEIN 1"/>
    <property type="match status" value="1"/>
</dbReference>
<proteinExistence type="inferred from homology"/>
<evidence type="ECO:0000313" key="10">
    <source>
        <dbReference type="Proteomes" id="UP000838412"/>
    </source>
</evidence>
<evidence type="ECO:0000259" key="6">
    <source>
        <dbReference type="Pfam" id="PF08620"/>
    </source>
</evidence>
<dbReference type="Pfam" id="PF08621">
    <property type="entry name" value="RPAP1_N"/>
    <property type="match status" value="1"/>
</dbReference>
<dbReference type="Proteomes" id="UP000838412">
    <property type="component" value="Chromosome 4"/>
</dbReference>
<dbReference type="OrthoDB" id="348201at2759"/>
<protein>
    <submittedName>
        <fullName evidence="9">RPAP1 protein</fullName>
    </submittedName>
</protein>
<dbReference type="EMBL" id="OV696689">
    <property type="protein sequence ID" value="CAH1263627.1"/>
    <property type="molecule type" value="Genomic_DNA"/>
</dbReference>
<dbReference type="InterPro" id="IPR013929">
    <property type="entry name" value="RPAP1_C"/>
</dbReference>
<reference evidence="9" key="1">
    <citation type="submission" date="2022-01" db="EMBL/GenBank/DDBJ databases">
        <authorList>
            <person name="Braso-Vives M."/>
        </authorList>
    </citation>
    <scope>NUCLEOTIDE SEQUENCE</scope>
</reference>
<dbReference type="InterPro" id="IPR039913">
    <property type="entry name" value="RPAP1/Rba50"/>
</dbReference>
<sequence>MMYSARPKPGDTEEDLLKSQREFLAAEATGSAKVVRNPATKAEQRDREKQTTARDVVDLEHGALPPQLPSFETGPKPSKKTSRFKQRRKKVTFQDVEEEEFDAEEEMETHDTHVTKVLTEIVERDTSGQPVRQPCTTGLAFPRVLHRQQATAATQNEKPMKPASLFAQQFSAVSPTLFGLPDQNQETATENMETDQGNTQAMVSGFGDSSSIVEGSGLAQDRTAVKTEVHQIHQENVARLSTMTEEQIQQERDKLMQTLDPSLIQFLASKKKQPTAKTQHTGDVSPLTAAAGTADKVQGSIAGGSAVSSLTEEDRLRSLVSEQDNSEDVLLAEMDTGVPLQEQVPIQSSKDWLNMDVVEHEKLEWMKDLPAPKPGDNKGKVGRFDLEGQLMCRDKDVPTHLGLHHHGDEPEVAGYTLEELFMLSRSRFPQQRVLALQVLAKIVARARNGEFTVALSGPLLPMMLESGMVFIVRFSLDENTPSLVATAVEALHSLLVLPGDELCGDHVYSWYRGNEFPVLCPERGPEEEGEEEKGRDKTDQDLAKEDVIKGLLRMTLLPRLRYILGVLRPDGPAVIHIVEILIRVARHSLQAAYQVLRCPHLIETVFTELLPLSWADKVCSAGKSEVHGRPLPQAMKLMRLLCTAGRNIAAILILKHSLMERVMRYTAEHPSDLELDQLEAFSLAVESLRTWATCAVYGLGCEAFRELYPVVMQTLQRLFGTLSAVGSQADPQAFQAVALFSLTEATTHTAGVAAELARLANGGGREGNHDNLPAPPINWSHVSGLLPAVQLCVKKWVTQAVSHTGEPQEVNSALVASCLHYMASYLSKLVLQPSHDAVGTLQYLEELMSEVLLPLINSDYFTSQLQNISTFSPTCQQCGTPSPRQDSPALPDLGCRRAISRQQPWLCVHEHSPFNMVTAVYRLAVQAISIHKGLANKLSSLVTHQHIVAFLSSWQSAPDSASYWLRFEHHLLYHIIKLFTQLVPSLPSCHPHTLLYHRTALTLLRRLLPGDEHYIHDLMSTVIFQPDFFLESRLGDPEAADLSDLLQLSADAVPTRISSAAQLSSHPSRGTLLQEAYTRLPGIRATYIQVLQGFKLDADKSRSRAMQRPHLIQSLLLPVCSGPLLPTDWVFLPLVQLHSLANSLESRGYPVESLPADVVTTVTNSLRLILMLEMWRTETLNCLTAAAKLTRLMCVFLTGSELFLDGSVHHLLSSLLRHYTQPGLLATLDFNTPIPGITSFYDLYKSLLGQYEATSFGDSLFASFVLLPLQQKFGVGFKKLLLSEHDAVFRTFPLQFQELVIPIENYLEPQETDQELLQMYLGVLLTGVVRQQWAPIFYLIMVKHITGYIFAHHSPQDTARSLLRQVMSSRNETLRQHILHYHIVNLDTRPLGFDLQPQLLPDRLRLVQDVGHM</sequence>
<feature type="compositionally biased region" description="Basic and acidic residues" evidence="5">
    <location>
        <begin position="8"/>
        <end position="21"/>
    </location>
</feature>
<evidence type="ECO:0000259" key="7">
    <source>
        <dbReference type="Pfam" id="PF08621"/>
    </source>
</evidence>
<feature type="compositionally biased region" description="Acidic residues" evidence="5">
    <location>
        <begin position="95"/>
        <end position="108"/>
    </location>
</feature>
<feature type="compositionally biased region" description="Basic and acidic residues" evidence="5">
    <location>
        <begin position="42"/>
        <end position="61"/>
    </location>
</feature>
<dbReference type="InterPro" id="IPR013930">
    <property type="entry name" value="RPAP1_N"/>
</dbReference>
<evidence type="ECO:0000313" key="9">
    <source>
        <dbReference type="EMBL" id="CAH1263627.1"/>
    </source>
</evidence>
<name>A0A8J9ZWS5_BRALA</name>
<evidence type="ECO:0000259" key="8">
    <source>
        <dbReference type="Pfam" id="PF25766"/>
    </source>
</evidence>
<keyword evidence="4" id="KW-0539">Nucleus</keyword>
<feature type="compositionally biased region" description="Basic residues" evidence="5">
    <location>
        <begin position="77"/>
        <end position="91"/>
    </location>
</feature>
<feature type="domain" description="RPAP1/MINIYO-like TPR repeats" evidence="8">
    <location>
        <begin position="1131"/>
        <end position="1354"/>
    </location>
</feature>
<feature type="domain" description="RPAP1 C-terminal" evidence="6">
    <location>
        <begin position="383"/>
        <end position="446"/>
    </location>
</feature>
<dbReference type="PANTHER" id="PTHR21483">
    <property type="entry name" value="RNA POLYMERASE II-ASSOCIATED PROTEIN 1"/>
    <property type="match status" value="1"/>
</dbReference>
<accession>A0A8J9ZWS5</accession>
<comment type="similarity">
    <text evidence="2">Belongs to the RPAP1 family.</text>
</comment>
<dbReference type="Pfam" id="PF25766">
    <property type="entry name" value="TPR_RPAP1"/>
    <property type="match status" value="1"/>
</dbReference>
<feature type="region of interest" description="Disordered" evidence="5">
    <location>
        <begin position="1"/>
        <end position="110"/>
    </location>
</feature>
<evidence type="ECO:0000256" key="5">
    <source>
        <dbReference type="SAM" id="MobiDB-lite"/>
    </source>
</evidence>
<dbReference type="Pfam" id="PF08620">
    <property type="entry name" value="RPAP1_C"/>
    <property type="match status" value="1"/>
</dbReference>
<comment type="subcellular location">
    <subcellularLocation>
        <location evidence="1">Nucleus</location>
    </subcellularLocation>
</comment>
<feature type="domain" description="RPAP1 N-terminal" evidence="7">
    <location>
        <begin position="231"/>
        <end position="272"/>
    </location>
</feature>
<keyword evidence="10" id="KW-1185">Reference proteome</keyword>
<evidence type="ECO:0000256" key="1">
    <source>
        <dbReference type="ARBA" id="ARBA00004123"/>
    </source>
</evidence>
<dbReference type="InterPro" id="IPR057989">
    <property type="entry name" value="TPR_RPAP1/MINIYO-like"/>
</dbReference>
<keyword evidence="3" id="KW-0804">Transcription</keyword>
<feature type="region of interest" description="Disordered" evidence="5">
    <location>
        <begin position="521"/>
        <end position="540"/>
    </location>
</feature>
<evidence type="ECO:0000256" key="4">
    <source>
        <dbReference type="ARBA" id="ARBA00023242"/>
    </source>
</evidence>
<evidence type="ECO:0000256" key="3">
    <source>
        <dbReference type="ARBA" id="ARBA00023163"/>
    </source>
</evidence>
<dbReference type="GO" id="GO:0006366">
    <property type="term" value="P:transcription by RNA polymerase II"/>
    <property type="evidence" value="ECO:0007669"/>
    <property type="project" value="InterPro"/>
</dbReference>
<evidence type="ECO:0000256" key="2">
    <source>
        <dbReference type="ARBA" id="ARBA00009953"/>
    </source>
</evidence>
<organism evidence="9 10">
    <name type="scientific">Branchiostoma lanceolatum</name>
    <name type="common">Common lancelet</name>
    <name type="synonym">Amphioxus lanceolatum</name>
    <dbReference type="NCBI Taxonomy" id="7740"/>
    <lineage>
        <taxon>Eukaryota</taxon>
        <taxon>Metazoa</taxon>
        <taxon>Chordata</taxon>
        <taxon>Cephalochordata</taxon>
        <taxon>Leptocardii</taxon>
        <taxon>Amphioxiformes</taxon>
        <taxon>Branchiostomatidae</taxon>
        <taxon>Branchiostoma</taxon>
    </lineage>
</organism>